<accession>A0A5J4UKR0</accession>
<dbReference type="AlphaFoldDB" id="A0A5J4UKR0"/>
<feature type="compositionally biased region" description="Basic and acidic residues" evidence="1">
    <location>
        <begin position="32"/>
        <end position="41"/>
    </location>
</feature>
<feature type="region of interest" description="Disordered" evidence="1">
    <location>
        <begin position="1"/>
        <end position="73"/>
    </location>
</feature>
<evidence type="ECO:0000256" key="1">
    <source>
        <dbReference type="SAM" id="MobiDB-lite"/>
    </source>
</evidence>
<name>A0A5J4UKR0_9EUKA</name>
<comment type="caution">
    <text evidence="2">The sequence shown here is derived from an EMBL/GenBank/DDBJ whole genome shotgun (WGS) entry which is preliminary data.</text>
</comment>
<evidence type="ECO:0000313" key="2">
    <source>
        <dbReference type="EMBL" id="KAA6370794.1"/>
    </source>
</evidence>
<protein>
    <submittedName>
        <fullName evidence="2">Uncharacterized protein</fullName>
    </submittedName>
</protein>
<sequence length="423" mass="50260">MVGKKQQARPALKNKPKKQKQQQNRCQHQPQAHKERLKDQKPIIQPEPVVKQIPRAQPRQIPKPQAQQTVQKQVPRALPKGFVKQQQVAKKQREKPAQPIRIVNKQQKYADKRRRYYQIKFQQKQLEREIRDQEFNMEMMEQEKLQARFKRFESCLLPQECDILIRNRLEIQQDCDAFIERVYQHENGRLFKFGFDFGTVIQRSEVIIDPSYVGRQMVEALYPGRTRYKPFKTTALSKYRTPMEVEHDSVSNKQVTYRIRLPDENHVQNHAPTILYSRKSISEFKQYVRSSIIQMQERTEMIDTKELMVAIYSMEKIHGYQYPILTPTAVASTIKAMNYIKTISFDKTQDNFVEKWLGQVFSEALQIRDDYKFAEDVPQCYEVHIIGFDCLKSATTLIFKNIKSMKYEIIDRPELCQCQYGTR</sequence>
<evidence type="ECO:0000313" key="3">
    <source>
        <dbReference type="Proteomes" id="UP000324800"/>
    </source>
</evidence>
<organism evidence="2 3">
    <name type="scientific">Streblomastix strix</name>
    <dbReference type="NCBI Taxonomy" id="222440"/>
    <lineage>
        <taxon>Eukaryota</taxon>
        <taxon>Metamonada</taxon>
        <taxon>Preaxostyla</taxon>
        <taxon>Oxymonadida</taxon>
        <taxon>Streblomastigidae</taxon>
        <taxon>Streblomastix</taxon>
    </lineage>
</organism>
<dbReference type="Proteomes" id="UP000324800">
    <property type="component" value="Unassembled WGS sequence"/>
</dbReference>
<reference evidence="2 3" key="1">
    <citation type="submission" date="2019-03" db="EMBL/GenBank/DDBJ databases">
        <title>Single cell metagenomics reveals metabolic interactions within the superorganism composed of flagellate Streblomastix strix and complex community of Bacteroidetes bacteria on its surface.</title>
        <authorList>
            <person name="Treitli S.C."/>
            <person name="Kolisko M."/>
            <person name="Husnik F."/>
            <person name="Keeling P."/>
            <person name="Hampl V."/>
        </authorList>
    </citation>
    <scope>NUCLEOTIDE SEQUENCE [LARGE SCALE GENOMIC DNA]</scope>
    <source>
        <strain evidence="2">ST1C</strain>
    </source>
</reference>
<gene>
    <name evidence="2" type="ORF">EZS28_033679</name>
</gene>
<dbReference type="EMBL" id="SNRW01015053">
    <property type="protein sequence ID" value="KAA6370794.1"/>
    <property type="molecule type" value="Genomic_DNA"/>
</dbReference>
<feature type="compositionally biased region" description="Low complexity" evidence="1">
    <location>
        <begin position="21"/>
        <end position="30"/>
    </location>
</feature>
<proteinExistence type="predicted"/>